<protein>
    <recommendedName>
        <fullName evidence="1">Heterokaryon incompatibility domain-containing protein</fullName>
    </recommendedName>
</protein>
<dbReference type="EMBL" id="JACCJC010000057">
    <property type="protein sequence ID" value="KAF6231446.1"/>
    <property type="molecule type" value="Genomic_DNA"/>
</dbReference>
<dbReference type="Pfam" id="PF06985">
    <property type="entry name" value="HET"/>
    <property type="match status" value="1"/>
</dbReference>
<gene>
    <name evidence="2" type="ORF">HO173_010407</name>
</gene>
<keyword evidence="3" id="KW-1185">Reference proteome</keyword>
<accession>A0A8H6FMU5</accession>
<evidence type="ECO:0000313" key="2">
    <source>
        <dbReference type="EMBL" id="KAF6231446.1"/>
    </source>
</evidence>
<dbReference type="GeneID" id="59292053"/>
<name>A0A8H6FMU5_9LECA</name>
<comment type="caution">
    <text evidence="2">The sequence shown here is derived from an EMBL/GenBank/DDBJ whole genome shotgun (WGS) entry which is preliminary data.</text>
</comment>
<feature type="domain" description="Heterokaryon incompatibility" evidence="1">
    <location>
        <begin position="49"/>
        <end position="178"/>
    </location>
</feature>
<dbReference type="AlphaFoldDB" id="A0A8H6FMU5"/>
<dbReference type="OrthoDB" id="3557394at2759"/>
<evidence type="ECO:0000259" key="1">
    <source>
        <dbReference type="Pfam" id="PF06985"/>
    </source>
</evidence>
<organism evidence="2 3">
    <name type="scientific">Letharia columbiana</name>
    <dbReference type="NCBI Taxonomy" id="112416"/>
    <lineage>
        <taxon>Eukaryota</taxon>
        <taxon>Fungi</taxon>
        <taxon>Dikarya</taxon>
        <taxon>Ascomycota</taxon>
        <taxon>Pezizomycotina</taxon>
        <taxon>Lecanoromycetes</taxon>
        <taxon>OSLEUM clade</taxon>
        <taxon>Lecanoromycetidae</taxon>
        <taxon>Lecanorales</taxon>
        <taxon>Lecanorineae</taxon>
        <taxon>Parmeliaceae</taxon>
        <taxon>Letharia</taxon>
    </lineage>
</organism>
<dbReference type="InterPro" id="IPR010730">
    <property type="entry name" value="HET"/>
</dbReference>
<proteinExistence type="predicted"/>
<sequence length="351" mass="40440">MTLQDVYVQAPLVTDRREIRILALASGTGDDVLRGDLVVESLNYDDLDYTALSYTWSGPVSESAIVIGDVPLHITENLELALHRIRGRSRLKNLWIDAICINQKRKEKCTRTLNARIYADATLALVWLDQKSADSDVAMDFTGSPRQRIPDQVVKIPLPAVTKLMRRTWWTRIWVVQEASMSRQIIVQCGERQVDTLYFVQLMNGKKFERPFFMEDEPEEPHLAVKQVRPDVTYRMSQMKDKLEESENPPKQPCVGVLSNWYAHKQQLEASGPSLMELTFLMHGFQASVRRDKMFALLELATPEARFSIIPDYSDAMSDRLFLTRLTRYFLHFSLQPLRLAYHCRANDCPS</sequence>
<evidence type="ECO:0000313" key="3">
    <source>
        <dbReference type="Proteomes" id="UP000578531"/>
    </source>
</evidence>
<dbReference type="RefSeq" id="XP_037160878.1">
    <property type="nucleotide sequence ID" value="XM_037312292.1"/>
</dbReference>
<dbReference type="Proteomes" id="UP000578531">
    <property type="component" value="Unassembled WGS sequence"/>
</dbReference>
<dbReference type="PANTHER" id="PTHR24148:SF64">
    <property type="entry name" value="HETEROKARYON INCOMPATIBILITY DOMAIN-CONTAINING PROTEIN"/>
    <property type="match status" value="1"/>
</dbReference>
<reference evidence="2 3" key="1">
    <citation type="journal article" date="2020" name="Genomics">
        <title>Complete, high-quality genomes from long-read metagenomic sequencing of two wolf lichen thalli reveals enigmatic genome architecture.</title>
        <authorList>
            <person name="McKenzie S.K."/>
            <person name="Walston R.F."/>
            <person name="Allen J.L."/>
        </authorList>
    </citation>
    <scope>NUCLEOTIDE SEQUENCE [LARGE SCALE GENOMIC DNA]</scope>
    <source>
        <strain evidence="2">WasteWater2</strain>
    </source>
</reference>
<dbReference type="InterPro" id="IPR052895">
    <property type="entry name" value="HetReg/Transcr_Mod"/>
</dbReference>
<dbReference type="PANTHER" id="PTHR24148">
    <property type="entry name" value="ANKYRIN REPEAT DOMAIN-CONTAINING PROTEIN 39 HOMOLOG-RELATED"/>
    <property type="match status" value="1"/>
</dbReference>